<reference evidence="1" key="1">
    <citation type="submission" date="2020-12" db="EMBL/GenBank/DDBJ databases">
        <title>WGS assembly of Carya illinoinensis cv. Pawnee.</title>
        <authorList>
            <person name="Platts A."/>
            <person name="Shu S."/>
            <person name="Wright S."/>
            <person name="Barry K."/>
            <person name="Edger P."/>
            <person name="Pires J.C."/>
            <person name="Schmutz J."/>
        </authorList>
    </citation>
    <scope>NUCLEOTIDE SEQUENCE</scope>
    <source>
        <tissue evidence="1">Leaf</tissue>
    </source>
</reference>
<keyword evidence="2" id="KW-1185">Reference proteome</keyword>
<evidence type="ECO:0000313" key="2">
    <source>
        <dbReference type="Proteomes" id="UP000811609"/>
    </source>
</evidence>
<comment type="caution">
    <text evidence="1">The sequence shown here is derived from an EMBL/GenBank/DDBJ whole genome shotgun (WGS) entry which is preliminary data.</text>
</comment>
<sequence>MFTLRYLCLRPSIDPCLRPDLHPLHHGDAVDASSF</sequence>
<accession>A0A8T1NNR1</accession>
<evidence type="ECO:0000313" key="1">
    <source>
        <dbReference type="EMBL" id="KAG6630553.1"/>
    </source>
</evidence>
<dbReference type="AlphaFoldDB" id="A0A8T1NNR1"/>
<proteinExistence type="predicted"/>
<dbReference type="Proteomes" id="UP000811609">
    <property type="component" value="Chromosome 13"/>
</dbReference>
<gene>
    <name evidence="1" type="ORF">CIPAW_13G026600</name>
</gene>
<dbReference type="EMBL" id="CM031821">
    <property type="protein sequence ID" value="KAG6630553.1"/>
    <property type="molecule type" value="Genomic_DNA"/>
</dbReference>
<protein>
    <submittedName>
        <fullName evidence="1">Uncharacterized protein</fullName>
    </submittedName>
</protein>
<organism evidence="1 2">
    <name type="scientific">Carya illinoinensis</name>
    <name type="common">Pecan</name>
    <dbReference type="NCBI Taxonomy" id="32201"/>
    <lineage>
        <taxon>Eukaryota</taxon>
        <taxon>Viridiplantae</taxon>
        <taxon>Streptophyta</taxon>
        <taxon>Embryophyta</taxon>
        <taxon>Tracheophyta</taxon>
        <taxon>Spermatophyta</taxon>
        <taxon>Magnoliopsida</taxon>
        <taxon>eudicotyledons</taxon>
        <taxon>Gunneridae</taxon>
        <taxon>Pentapetalae</taxon>
        <taxon>rosids</taxon>
        <taxon>fabids</taxon>
        <taxon>Fagales</taxon>
        <taxon>Juglandaceae</taxon>
        <taxon>Carya</taxon>
    </lineage>
</organism>
<name>A0A8T1NNR1_CARIL</name>